<organism evidence="1 2">
    <name type="scientific">Rhodopirellula europaea 6C</name>
    <dbReference type="NCBI Taxonomy" id="1263867"/>
    <lineage>
        <taxon>Bacteria</taxon>
        <taxon>Pseudomonadati</taxon>
        <taxon>Planctomycetota</taxon>
        <taxon>Planctomycetia</taxon>
        <taxon>Pirellulales</taxon>
        <taxon>Pirellulaceae</taxon>
        <taxon>Rhodopirellula</taxon>
    </lineage>
</organism>
<dbReference type="AlphaFoldDB" id="M2AGZ5"/>
<evidence type="ECO:0000313" key="1">
    <source>
        <dbReference type="EMBL" id="EMB16405.1"/>
    </source>
</evidence>
<accession>M2AGZ5</accession>
<dbReference type="PATRIC" id="fig|1263867.3.peg.2960"/>
<comment type="caution">
    <text evidence="1">The sequence shown here is derived from an EMBL/GenBank/DDBJ whole genome shotgun (WGS) entry which is preliminary data.</text>
</comment>
<protein>
    <submittedName>
        <fullName evidence="1">Uncharacterized protein</fullName>
    </submittedName>
</protein>
<keyword evidence="2" id="KW-1185">Reference proteome</keyword>
<evidence type="ECO:0000313" key="2">
    <source>
        <dbReference type="Proteomes" id="UP000011529"/>
    </source>
</evidence>
<gene>
    <name evidence="1" type="ORF">RE6C_02770</name>
</gene>
<sequence>MTSAPHPHWLSPATVVQGQIGTNDVGIANIATISHIMAVRATRL</sequence>
<proteinExistence type="predicted"/>
<dbReference type="EMBL" id="ANMO01000120">
    <property type="protein sequence ID" value="EMB16405.1"/>
    <property type="molecule type" value="Genomic_DNA"/>
</dbReference>
<reference evidence="1" key="2">
    <citation type="journal article" date="2013" name="Mar. Genomics">
        <title>Expression of sulfatases in Rhodopirellula baltica and the diversity of sulfatases in the genus Rhodopirellula.</title>
        <authorList>
            <person name="Wegner C.E."/>
            <person name="Richter-Heitmann T."/>
            <person name="Klindworth A."/>
            <person name="Klockow C."/>
            <person name="Richter M."/>
            <person name="Achstetter T."/>
            <person name="Glockner F.O."/>
            <person name="Harder J."/>
        </authorList>
    </citation>
    <scope>NUCLEOTIDE SEQUENCE [LARGE SCALE GENOMIC DNA]</scope>
    <source>
        <strain evidence="1">6C</strain>
    </source>
</reference>
<dbReference type="Proteomes" id="UP000011529">
    <property type="component" value="Unassembled WGS sequence"/>
</dbReference>
<name>M2AGZ5_9BACT</name>
<reference evidence="1" key="1">
    <citation type="submission" date="2012-11" db="EMBL/GenBank/DDBJ databases">
        <title>Permanent draft genomes of Rhodopirellula europaea strain SH398 and 6C.</title>
        <authorList>
            <person name="Richter M."/>
            <person name="Richter-Heitmann T."/>
            <person name="Frank C."/>
            <person name="Harder J."/>
            <person name="Glockner F.O."/>
        </authorList>
    </citation>
    <scope>NUCLEOTIDE SEQUENCE</scope>
    <source>
        <strain evidence="1">6C</strain>
    </source>
</reference>